<evidence type="ECO:0000313" key="2">
    <source>
        <dbReference type="Proteomes" id="UP001211249"/>
    </source>
</evidence>
<dbReference type="EMBL" id="JAQMUC010000046">
    <property type="protein sequence ID" value="MDB9535865.1"/>
    <property type="molecule type" value="Genomic_DNA"/>
</dbReference>
<dbReference type="RefSeq" id="WP_271795749.1">
    <property type="nucleotide sequence ID" value="NZ_JAQMUC010000046.1"/>
</dbReference>
<accession>A0ABT5AHG7</accession>
<keyword evidence="2" id="KW-1185">Reference proteome</keyword>
<sequence>MTETTKPLPTTAECNIGTLKTMKRREAAKALGRAYHNANPNMGMRAMETEDKLGWASAAFNLMGMAGGALGLGPSPNDNWVVNTVTMRNDAGIILVPNYIDTKTDPTQSSKGRACNVPGLLLPGDETTYKYFKDGSETRSKTSLQFAVASVDPTKDRVLKLDIHLWLFHEAEGNSGSERCCSVIEKVTIYDDAGTTGYTLQFTDHQSKNDNDTERWPNWPEVELSYFQFTGNQDWPSFGIASLPTNVWYGKTGINSLKILFTPHPDGI</sequence>
<reference evidence="1 2" key="1">
    <citation type="submission" date="2023-01" db="EMBL/GenBank/DDBJ databases">
        <title>Genomes from the Australian National Cyanobacteria Reference Collection.</title>
        <authorList>
            <person name="Willis A."/>
            <person name="Lee E.M.F."/>
        </authorList>
    </citation>
    <scope>NUCLEOTIDE SEQUENCE [LARGE SCALE GENOMIC DNA]</scope>
    <source>
        <strain evidence="1 2">CS-1226</strain>
    </source>
</reference>
<gene>
    <name evidence="1" type="ORF">PN451_08435</name>
</gene>
<evidence type="ECO:0000313" key="1">
    <source>
        <dbReference type="EMBL" id="MDB9535865.1"/>
    </source>
</evidence>
<proteinExistence type="predicted"/>
<dbReference type="Proteomes" id="UP001211249">
    <property type="component" value="Unassembled WGS sequence"/>
</dbReference>
<name>A0ABT5AHG7_9CYAN</name>
<comment type="caution">
    <text evidence="1">The sequence shown here is derived from an EMBL/GenBank/DDBJ whole genome shotgun (WGS) entry which is preliminary data.</text>
</comment>
<protein>
    <submittedName>
        <fullName evidence="1">Uncharacterized protein</fullName>
    </submittedName>
</protein>
<organism evidence="1 2">
    <name type="scientific">Dolichospermum planctonicum CS-1226</name>
    <dbReference type="NCBI Taxonomy" id="3021751"/>
    <lineage>
        <taxon>Bacteria</taxon>
        <taxon>Bacillati</taxon>
        <taxon>Cyanobacteriota</taxon>
        <taxon>Cyanophyceae</taxon>
        <taxon>Nostocales</taxon>
        <taxon>Aphanizomenonaceae</taxon>
        <taxon>Dolichospermum</taxon>
        <taxon>Dolichospermum planctonicum</taxon>
    </lineage>
</organism>